<dbReference type="GO" id="GO:0000462">
    <property type="term" value="P:maturation of SSU-rRNA from tricistronic rRNA transcript (SSU-rRNA, 5.8S rRNA, LSU-rRNA)"/>
    <property type="evidence" value="ECO:0007669"/>
    <property type="project" value="TreeGrafter"/>
</dbReference>
<evidence type="ECO:0000256" key="2">
    <source>
        <dbReference type="SAM" id="Phobius"/>
    </source>
</evidence>
<evidence type="ECO:0000313" key="4">
    <source>
        <dbReference type="Proteomes" id="UP000076532"/>
    </source>
</evidence>
<dbReference type="InterPro" id="IPR029044">
    <property type="entry name" value="Nucleotide-diphossugar_trans"/>
</dbReference>
<dbReference type="GO" id="GO:0032040">
    <property type="term" value="C:small-subunit processome"/>
    <property type="evidence" value="ECO:0007669"/>
    <property type="project" value="TreeGrafter"/>
</dbReference>
<dbReference type="Proteomes" id="UP000076532">
    <property type="component" value="Unassembled WGS sequence"/>
</dbReference>
<proteinExistence type="predicted"/>
<keyword evidence="2" id="KW-0812">Transmembrane</keyword>
<dbReference type="InterPro" id="IPR051733">
    <property type="entry name" value="WD_repeat_DCAF13/WDSOF1"/>
</dbReference>
<gene>
    <name evidence="3" type="ORF">FIBSPDRAFT_52790</name>
</gene>
<feature type="region of interest" description="Disordered" evidence="1">
    <location>
        <begin position="14"/>
        <end position="56"/>
    </location>
</feature>
<dbReference type="Gene3D" id="3.90.550.20">
    <property type="match status" value="1"/>
</dbReference>
<dbReference type="SUPFAM" id="SSF53448">
    <property type="entry name" value="Nucleotide-diphospho-sugar transferases"/>
    <property type="match status" value="1"/>
</dbReference>
<dbReference type="PANTHER" id="PTHR22851">
    <property type="entry name" value="U3 SMALL NUCLEOLAR RNA U3 SNORNA ASSOCIATED PROTEIN"/>
    <property type="match status" value="1"/>
</dbReference>
<dbReference type="PANTHER" id="PTHR22851:SF1">
    <property type="entry name" value="GLYCOSYLTRANSFERASE FAMILY 32 PROTEIN"/>
    <property type="match status" value="1"/>
</dbReference>
<accession>A0A166FIU1</accession>
<protein>
    <recommendedName>
        <fullName evidence="5">Glycosyltransferase family 32 protein</fullName>
    </recommendedName>
</protein>
<reference evidence="3 4" key="1">
    <citation type="journal article" date="2016" name="Mol. Biol. Evol.">
        <title>Comparative Genomics of Early-Diverging Mushroom-Forming Fungi Provides Insights into the Origins of Lignocellulose Decay Capabilities.</title>
        <authorList>
            <person name="Nagy L.G."/>
            <person name="Riley R."/>
            <person name="Tritt A."/>
            <person name="Adam C."/>
            <person name="Daum C."/>
            <person name="Floudas D."/>
            <person name="Sun H."/>
            <person name="Yadav J.S."/>
            <person name="Pangilinan J."/>
            <person name="Larsson K.H."/>
            <person name="Matsuura K."/>
            <person name="Barry K."/>
            <person name="Labutti K."/>
            <person name="Kuo R."/>
            <person name="Ohm R.A."/>
            <person name="Bhattacharya S.S."/>
            <person name="Shirouzu T."/>
            <person name="Yoshinaga Y."/>
            <person name="Martin F.M."/>
            <person name="Grigoriev I.V."/>
            <person name="Hibbett D.S."/>
        </authorList>
    </citation>
    <scope>NUCLEOTIDE SEQUENCE [LARGE SCALE GENOMIC DNA]</scope>
    <source>
        <strain evidence="3 4">CBS 109695</strain>
    </source>
</reference>
<evidence type="ECO:0000256" key="1">
    <source>
        <dbReference type="SAM" id="MobiDB-lite"/>
    </source>
</evidence>
<evidence type="ECO:0000313" key="3">
    <source>
        <dbReference type="EMBL" id="KZP16847.1"/>
    </source>
</evidence>
<feature type="region of interest" description="Disordered" evidence="1">
    <location>
        <begin position="271"/>
        <end position="290"/>
    </location>
</feature>
<feature type="transmembrane region" description="Helical" evidence="2">
    <location>
        <begin position="82"/>
        <end position="100"/>
    </location>
</feature>
<keyword evidence="2" id="KW-0472">Membrane</keyword>
<feature type="compositionally biased region" description="Low complexity" evidence="1">
    <location>
        <begin position="16"/>
        <end position="27"/>
    </location>
</feature>
<keyword evidence="4" id="KW-1185">Reference proteome</keyword>
<dbReference type="STRING" id="436010.A0A166FIU1"/>
<dbReference type="EMBL" id="KV417589">
    <property type="protein sequence ID" value="KZP16847.1"/>
    <property type="molecule type" value="Genomic_DNA"/>
</dbReference>
<name>A0A166FIU1_9AGAM</name>
<evidence type="ECO:0008006" key="5">
    <source>
        <dbReference type="Google" id="ProtNLM"/>
    </source>
</evidence>
<organism evidence="3 4">
    <name type="scientific">Athelia psychrophila</name>
    <dbReference type="NCBI Taxonomy" id="1759441"/>
    <lineage>
        <taxon>Eukaryota</taxon>
        <taxon>Fungi</taxon>
        <taxon>Dikarya</taxon>
        <taxon>Basidiomycota</taxon>
        <taxon>Agaricomycotina</taxon>
        <taxon>Agaricomycetes</taxon>
        <taxon>Agaricomycetidae</taxon>
        <taxon>Atheliales</taxon>
        <taxon>Atheliaceae</taxon>
        <taxon>Athelia</taxon>
    </lineage>
</organism>
<sequence>MPIWNGRQLQRRMTDPLKTLSPTPTLPYANSPAPRAHTNTSLMPWSSHLSSTSTPSPTRRWHIPSLRLIEQSVRRVVRRRQSLLTCLFILGMGLSCLLLVRHIHRRGDKYTLVFERENLQQIWRWEVASGHHPSEVPVPQPIGLSSAIINPTLSSKPSHPLRPQTIITPGGLHTNAGGPKRYYLDIPESATDLAHPSRPMAGSIADLDIIKSYCDFDSRKYVRDCLEVLRVAGGLDNGHRLRLGDLDKWKYLYLEDERGNDSLSLKPLDASNAHAPVAPDGQGLRKKRGAEWEPPLSLPAPHIPKPFVALPSPCDDDYPRVFHMFWTGPFTDKPYTALLSFLYTQNTGTHLPRDHETNVCRPKFWFWINPGPAASVPNPSAYRDMFDELKNNPWSAPFLHPRFQDIIYFKLWNVTDQLDNTPELKDEWRSFPTLFNSGGHKFEVPKPNHNGTALLAMTQKKKGDIYNRVGSQSADTVDKLSTVMSDMARFLLCHRYGGVYLDADNLLLRDWEELWGWKGAFAYRWSRLPDYNTAILRMHKHSALGTFLFRTALKNDLNFHPMEITKYLNDAHLQDLLFRLPDALFDPAWLSIEIPYQRERPPQPVFDKFEEFFDTPVQSSAAPSALGFDGFFKGAYCYHWHNSYWTPFDRARNWPDLGPRFSPQVTEKASGNNDEDLPDLNWSTVMKRTFEAYIRGERPNMYGEWIQ</sequence>
<keyword evidence="2" id="KW-1133">Transmembrane helix</keyword>
<dbReference type="OrthoDB" id="108365at2759"/>
<feature type="compositionally biased region" description="Low complexity" evidence="1">
    <location>
        <begin position="40"/>
        <end position="56"/>
    </location>
</feature>
<dbReference type="AlphaFoldDB" id="A0A166FIU1"/>